<keyword evidence="1" id="KW-0812">Transmembrane</keyword>
<keyword evidence="1" id="KW-1133">Transmembrane helix</keyword>
<dbReference type="Proteomes" id="UP000292307">
    <property type="component" value="Chromosome"/>
</dbReference>
<feature type="transmembrane region" description="Helical" evidence="1">
    <location>
        <begin position="146"/>
        <end position="165"/>
    </location>
</feature>
<accession>A0ABX5S398</accession>
<feature type="transmembrane region" description="Helical" evidence="1">
    <location>
        <begin position="216"/>
        <end position="237"/>
    </location>
</feature>
<gene>
    <name evidence="2" type="ORF">EYF70_30710</name>
</gene>
<evidence type="ECO:0008006" key="4">
    <source>
        <dbReference type="Google" id="ProtNLM"/>
    </source>
</evidence>
<dbReference type="Pfam" id="PF01148">
    <property type="entry name" value="CTP_transf_1"/>
    <property type="match status" value="1"/>
</dbReference>
<organism evidence="2 3">
    <name type="scientific">Pseudoduganella albidiflava</name>
    <dbReference type="NCBI Taxonomy" id="321983"/>
    <lineage>
        <taxon>Bacteria</taxon>
        <taxon>Pseudomonadati</taxon>
        <taxon>Pseudomonadota</taxon>
        <taxon>Betaproteobacteria</taxon>
        <taxon>Burkholderiales</taxon>
        <taxon>Oxalobacteraceae</taxon>
        <taxon>Telluria group</taxon>
        <taxon>Pseudoduganella</taxon>
    </lineage>
</organism>
<proteinExistence type="predicted"/>
<feature type="transmembrane region" description="Helical" evidence="1">
    <location>
        <begin position="20"/>
        <end position="39"/>
    </location>
</feature>
<name>A0ABX5S398_9BURK</name>
<protein>
    <recommendedName>
        <fullName evidence="4">Phosphatidate cytidylyltransferase</fullName>
    </recommendedName>
</protein>
<reference evidence="2 3" key="1">
    <citation type="submission" date="2019-02" db="EMBL/GenBank/DDBJ databases">
        <title>Draft Genome Sequences of Six Type Strains of the Genus Massilia.</title>
        <authorList>
            <person name="Miess H."/>
            <person name="Frediansyhah A."/>
            <person name="Gross H."/>
        </authorList>
    </citation>
    <scope>NUCLEOTIDE SEQUENCE [LARGE SCALE GENOMIC DNA]</scope>
    <source>
        <strain evidence="2 3">DSM 17472</strain>
    </source>
</reference>
<dbReference type="PANTHER" id="PTHR43535">
    <property type="entry name" value="PHOSPHATIDATE CYTIDYLYLTRANSFERASE"/>
    <property type="match status" value="1"/>
</dbReference>
<dbReference type="EMBL" id="CP036401">
    <property type="protein sequence ID" value="QBI04706.1"/>
    <property type="molecule type" value="Genomic_DNA"/>
</dbReference>
<feature type="transmembrane region" description="Helical" evidence="1">
    <location>
        <begin position="243"/>
        <end position="261"/>
    </location>
</feature>
<feature type="transmembrane region" description="Helical" evidence="1">
    <location>
        <begin position="106"/>
        <end position="134"/>
    </location>
</feature>
<keyword evidence="3" id="KW-1185">Reference proteome</keyword>
<sequence>MKGCHPISVAMLPFLSSGSQIGIAMTALYGLLGITSLLVQRLAAPTGSLRNQVNAWWRIFPVVTIALLLYPLGPWLLAGLICLLAVRELAPYADDPSSHFRRNAALAVGAATTLHLLVPAVLPVALPTLIVAQFLFFRARAVKPSLVYLLLWLTIAAAWSIVRFIDIPAGPAASLAWLFYLFIVTALNDIGQFIGGKLFGSHRIAPTISPNKTWQGLAGGVAVSQLLTLVLGSYLQLGSPARMAAYALLLSVGGFAGDLMFSAAKRYLGIKDFSQLIPGHGGILDRIDSLVVTAPLLYILVITMEGTTS</sequence>
<evidence type="ECO:0000313" key="2">
    <source>
        <dbReference type="EMBL" id="QBI04706.1"/>
    </source>
</evidence>
<feature type="transmembrane region" description="Helical" evidence="1">
    <location>
        <begin position="177"/>
        <end position="195"/>
    </location>
</feature>
<dbReference type="PANTHER" id="PTHR43535:SF1">
    <property type="entry name" value="PHOSPHATIDATE CYTIDYLYLTRANSFERASE"/>
    <property type="match status" value="1"/>
</dbReference>
<evidence type="ECO:0000313" key="3">
    <source>
        <dbReference type="Proteomes" id="UP000292307"/>
    </source>
</evidence>
<feature type="transmembrane region" description="Helical" evidence="1">
    <location>
        <begin position="59"/>
        <end position="86"/>
    </location>
</feature>
<evidence type="ECO:0000256" key="1">
    <source>
        <dbReference type="SAM" id="Phobius"/>
    </source>
</evidence>
<keyword evidence="1" id="KW-0472">Membrane</keyword>